<keyword evidence="3" id="KW-1185">Reference proteome</keyword>
<dbReference type="PaxDb" id="35128-Thaps1324"/>
<protein>
    <recommendedName>
        <fullName evidence="1">PiggyBac transposable element-derived protein domain-containing protein</fullName>
    </recommendedName>
</protein>
<dbReference type="EMBL" id="CM000638">
    <property type="protein sequence ID" value="EED95804.1"/>
    <property type="molecule type" value="Genomic_DNA"/>
</dbReference>
<evidence type="ECO:0000313" key="2">
    <source>
        <dbReference type="EMBL" id="EED95804.1"/>
    </source>
</evidence>
<dbReference type="InParanoid" id="B8BQL5"/>
<dbReference type="InterPro" id="IPR029526">
    <property type="entry name" value="PGBD"/>
</dbReference>
<accession>B8BQL5</accession>
<dbReference type="HOGENOM" id="CLU_1301917_0_0_1"/>
<reference evidence="2 3" key="2">
    <citation type="journal article" date="2008" name="Nature">
        <title>The Phaeodactylum genome reveals the evolutionary history of diatom genomes.</title>
        <authorList>
            <person name="Bowler C."/>
            <person name="Allen A.E."/>
            <person name="Badger J.H."/>
            <person name="Grimwood J."/>
            <person name="Jabbari K."/>
            <person name="Kuo A."/>
            <person name="Maheswari U."/>
            <person name="Martens C."/>
            <person name="Maumus F."/>
            <person name="Otillar R.P."/>
            <person name="Rayko E."/>
            <person name="Salamov A."/>
            <person name="Vandepoele K."/>
            <person name="Beszteri B."/>
            <person name="Gruber A."/>
            <person name="Heijde M."/>
            <person name="Katinka M."/>
            <person name="Mock T."/>
            <person name="Valentin K."/>
            <person name="Verret F."/>
            <person name="Berges J.A."/>
            <person name="Brownlee C."/>
            <person name="Cadoret J.P."/>
            <person name="Chiovitti A."/>
            <person name="Choi C.J."/>
            <person name="Coesel S."/>
            <person name="De Martino A."/>
            <person name="Detter J.C."/>
            <person name="Durkin C."/>
            <person name="Falciatore A."/>
            <person name="Fournet J."/>
            <person name="Haruta M."/>
            <person name="Huysman M.J."/>
            <person name="Jenkins B.D."/>
            <person name="Jiroutova K."/>
            <person name="Jorgensen R.E."/>
            <person name="Joubert Y."/>
            <person name="Kaplan A."/>
            <person name="Kroger N."/>
            <person name="Kroth P.G."/>
            <person name="La Roche J."/>
            <person name="Lindquist E."/>
            <person name="Lommer M."/>
            <person name="Martin-Jezequel V."/>
            <person name="Lopez P.J."/>
            <person name="Lucas S."/>
            <person name="Mangogna M."/>
            <person name="McGinnis K."/>
            <person name="Medlin L.K."/>
            <person name="Montsant A."/>
            <person name="Oudot-Le Secq M.P."/>
            <person name="Napoli C."/>
            <person name="Obornik M."/>
            <person name="Parker M.S."/>
            <person name="Petit J.L."/>
            <person name="Porcel B.M."/>
            <person name="Poulsen N."/>
            <person name="Robison M."/>
            <person name="Rychlewski L."/>
            <person name="Rynearson T.A."/>
            <person name="Schmutz J."/>
            <person name="Shapiro H."/>
            <person name="Siaut M."/>
            <person name="Stanley M."/>
            <person name="Sussman M.R."/>
            <person name="Taylor A.R."/>
            <person name="Vardi A."/>
            <person name="von Dassow P."/>
            <person name="Vyverman W."/>
            <person name="Willis A."/>
            <person name="Wyrwicz L.S."/>
            <person name="Rokhsar D.S."/>
            <person name="Weissenbach J."/>
            <person name="Armbrust E.V."/>
            <person name="Green B.R."/>
            <person name="Van de Peer Y."/>
            <person name="Grigoriev I.V."/>
        </authorList>
    </citation>
    <scope>NUCLEOTIDE SEQUENCE [LARGE SCALE GENOMIC DNA]</scope>
    <source>
        <strain evidence="2 3">CCMP1335</strain>
    </source>
</reference>
<dbReference type="eggNOG" id="ENOG502SC5R">
    <property type="taxonomic scope" value="Eukaryota"/>
</dbReference>
<proteinExistence type="predicted"/>
<evidence type="ECO:0000313" key="3">
    <source>
        <dbReference type="Proteomes" id="UP000001449"/>
    </source>
</evidence>
<evidence type="ECO:0000259" key="1">
    <source>
        <dbReference type="Pfam" id="PF13843"/>
    </source>
</evidence>
<dbReference type="RefSeq" id="XP_002286163.1">
    <property type="nucleotide sequence ID" value="XM_002286127.1"/>
</dbReference>
<dbReference type="AlphaFoldDB" id="B8BQL5"/>
<feature type="domain" description="PiggyBac transposable element-derived protein" evidence="1">
    <location>
        <begin position="3"/>
        <end position="133"/>
    </location>
</feature>
<dbReference type="Proteomes" id="UP000001449">
    <property type="component" value="Chromosome 1"/>
</dbReference>
<sequence length="212" mass="24275">MESWWSQKKPIDQYGAPFLLNDVMSMGRFGAIDAVIWYTGKPPPSDFEDKFHDMRELKDAFNTHYAENYTPSWLSCLDESMNTWLNKKCPGFMTVERKSDPSGNEYHSIADGDDGKPIMWRIKIQEGKDQPKKADGTWAGFCVSAGILALHEKGVYGQALIKKRGRYWPRGVPGDEINNHLEGKQIGNFECFVQEKDGEQFLIHCLKDDKFV</sequence>
<dbReference type="GeneID" id="7442875"/>
<organism evidence="2 3">
    <name type="scientific">Thalassiosira pseudonana</name>
    <name type="common">Marine diatom</name>
    <name type="synonym">Cyclotella nana</name>
    <dbReference type="NCBI Taxonomy" id="35128"/>
    <lineage>
        <taxon>Eukaryota</taxon>
        <taxon>Sar</taxon>
        <taxon>Stramenopiles</taxon>
        <taxon>Ochrophyta</taxon>
        <taxon>Bacillariophyta</taxon>
        <taxon>Coscinodiscophyceae</taxon>
        <taxon>Thalassiosirophycidae</taxon>
        <taxon>Thalassiosirales</taxon>
        <taxon>Thalassiosiraceae</taxon>
        <taxon>Thalassiosira</taxon>
    </lineage>
</organism>
<reference evidence="2 3" key="1">
    <citation type="journal article" date="2004" name="Science">
        <title>The genome of the diatom Thalassiosira pseudonana: ecology, evolution, and metabolism.</title>
        <authorList>
            <person name="Armbrust E.V."/>
            <person name="Berges J.A."/>
            <person name="Bowler C."/>
            <person name="Green B.R."/>
            <person name="Martinez D."/>
            <person name="Putnam N.H."/>
            <person name="Zhou S."/>
            <person name="Allen A.E."/>
            <person name="Apt K.E."/>
            <person name="Bechner M."/>
            <person name="Brzezinski M.A."/>
            <person name="Chaal B.K."/>
            <person name="Chiovitti A."/>
            <person name="Davis A.K."/>
            <person name="Demarest M.S."/>
            <person name="Detter J.C."/>
            <person name="Glavina T."/>
            <person name="Goodstein D."/>
            <person name="Hadi M.Z."/>
            <person name="Hellsten U."/>
            <person name="Hildebrand M."/>
            <person name="Jenkins B.D."/>
            <person name="Jurka J."/>
            <person name="Kapitonov V.V."/>
            <person name="Kroger N."/>
            <person name="Lau W.W."/>
            <person name="Lane T.W."/>
            <person name="Larimer F.W."/>
            <person name="Lippmeier J.C."/>
            <person name="Lucas S."/>
            <person name="Medina M."/>
            <person name="Montsant A."/>
            <person name="Obornik M."/>
            <person name="Parker M.S."/>
            <person name="Palenik B."/>
            <person name="Pazour G.J."/>
            <person name="Richardson P.M."/>
            <person name="Rynearson T.A."/>
            <person name="Saito M.A."/>
            <person name="Schwartz D.C."/>
            <person name="Thamatrakoln K."/>
            <person name="Valentin K."/>
            <person name="Vardi A."/>
            <person name="Wilkerson F.P."/>
            <person name="Rokhsar D.S."/>
        </authorList>
    </citation>
    <scope>NUCLEOTIDE SEQUENCE [LARGE SCALE GENOMIC DNA]</scope>
    <source>
        <strain evidence="2 3">CCMP1335</strain>
    </source>
</reference>
<name>B8BQL5_THAPS</name>
<dbReference type="Pfam" id="PF13843">
    <property type="entry name" value="DDE_Tnp_1_7"/>
    <property type="match status" value="1"/>
</dbReference>
<gene>
    <name evidence="2" type="ORF">THAPSDRAFT_1324</name>
</gene>
<dbReference type="KEGG" id="tps:THAPSDRAFT_1324"/>